<dbReference type="EMBL" id="FSRG01000003">
    <property type="protein sequence ID" value="SIN75469.1"/>
    <property type="molecule type" value="Genomic_DNA"/>
</dbReference>
<proteinExistence type="predicted"/>
<dbReference type="PROSITE" id="PS50977">
    <property type="entry name" value="HTH_TETR_2"/>
    <property type="match status" value="1"/>
</dbReference>
<dbReference type="STRING" id="1121457.SAMN02745161_0555"/>
<evidence type="ECO:0000256" key="1">
    <source>
        <dbReference type="ARBA" id="ARBA00023015"/>
    </source>
</evidence>
<name>A0A1N6DXG3_9BACT</name>
<dbReference type="InterPro" id="IPR009057">
    <property type="entry name" value="Homeodomain-like_sf"/>
</dbReference>
<dbReference type="Gene3D" id="1.10.357.10">
    <property type="entry name" value="Tetracycline Repressor, domain 2"/>
    <property type="match status" value="1"/>
</dbReference>
<evidence type="ECO:0000313" key="6">
    <source>
        <dbReference type="EMBL" id="SIN75469.1"/>
    </source>
</evidence>
<dbReference type="Proteomes" id="UP000184694">
    <property type="component" value="Unassembled WGS sequence"/>
</dbReference>
<dbReference type="PANTHER" id="PTHR47506:SF3">
    <property type="entry name" value="HTH-TYPE TRANSCRIPTIONAL REGULATOR LMRA"/>
    <property type="match status" value="1"/>
</dbReference>
<protein>
    <submittedName>
        <fullName evidence="6">Transcriptional regulator, TetR family</fullName>
    </submittedName>
</protein>
<dbReference type="PANTHER" id="PTHR47506">
    <property type="entry name" value="TRANSCRIPTIONAL REGULATORY PROTEIN"/>
    <property type="match status" value="1"/>
</dbReference>
<keyword evidence="3" id="KW-0804">Transcription</keyword>
<evidence type="ECO:0000256" key="2">
    <source>
        <dbReference type="ARBA" id="ARBA00023125"/>
    </source>
</evidence>
<reference evidence="7" key="1">
    <citation type="submission" date="2016-11" db="EMBL/GenBank/DDBJ databases">
        <authorList>
            <person name="Varghese N."/>
            <person name="Submissions S."/>
        </authorList>
    </citation>
    <scope>NUCLEOTIDE SEQUENCE [LARGE SCALE GENOMIC DNA]</scope>
    <source>
        <strain evidence="7">DSM 17456</strain>
    </source>
</reference>
<feature type="domain" description="HTH tetR-type" evidence="5">
    <location>
        <begin position="6"/>
        <end position="66"/>
    </location>
</feature>
<evidence type="ECO:0000256" key="3">
    <source>
        <dbReference type="ARBA" id="ARBA00023163"/>
    </source>
</evidence>
<sequence>MTRKGDQTRERILVEAARLFQKQGFQTTSLSDILAATNLKKGALYFHFANKNEIALAALERARIELSSFLDNALSSPNPQEALNRYFSSLLNWQQEKGLVGGCIFGNTALEMGDTDERFASFVAAVFEDWIIRLRNVVEEAQLAGIVRNDISADSLARHMVAVTEGAIMLDRLNKNNRALSESFNNLKLFLFLDSK</sequence>
<dbReference type="PRINTS" id="PR00455">
    <property type="entry name" value="HTHTETR"/>
</dbReference>
<keyword evidence="2 4" id="KW-0238">DNA-binding</keyword>
<dbReference type="InterPro" id="IPR011075">
    <property type="entry name" value="TetR_C"/>
</dbReference>
<accession>A0A1N6DXG3</accession>
<keyword evidence="7" id="KW-1185">Reference proteome</keyword>
<dbReference type="Pfam" id="PF16925">
    <property type="entry name" value="TetR_C_13"/>
    <property type="match status" value="1"/>
</dbReference>
<dbReference type="OrthoDB" id="9793734at2"/>
<dbReference type="RefSeq" id="WP_074215418.1">
    <property type="nucleotide sequence ID" value="NZ_FSRG01000003.1"/>
</dbReference>
<organism evidence="6 7">
    <name type="scientific">Halodesulfovibrio marinisediminis DSM 17456</name>
    <dbReference type="NCBI Taxonomy" id="1121457"/>
    <lineage>
        <taxon>Bacteria</taxon>
        <taxon>Pseudomonadati</taxon>
        <taxon>Thermodesulfobacteriota</taxon>
        <taxon>Desulfovibrionia</taxon>
        <taxon>Desulfovibrionales</taxon>
        <taxon>Desulfovibrionaceae</taxon>
        <taxon>Halodesulfovibrio</taxon>
    </lineage>
</organism>
<dbReference type="AlphaFoldDB" id="A0A1N6DXG3"/>
<evidence type="ECO:0000313" key="7">
    <source>
        <dbReference type="Proteomes" id="UP000184694"/>
    </source>
</evidence>
<keyword evidence="1" id="KW-0805">Transcription regulation</keyword>
<dbReference type="Pfam" id="PF00440">
    <property type="entry name" value="TetR_N"/>
    <property type="match status" value="1"/>
</dbReference>
<dbReference type="InterPro" id="IPR036271">
    <property type="entry name" value="Tet_transcr_reg_TetR-rel_C_sf"/>
</dbReference>
<dbReference type="SUPFAM" id="SSF48498">
    <property type="entry name" value="Tetracyclin repressor-like, C-terminal domain"/>
    <property type="match status" value="1"/>
</dbReference>
<dbReference type="InterPro" id="IPR001647">
    <property type="entry name" value="HTH_TetR"/>
</dbReference>
<evidence type="ECO:0000256" key="4">
    <source>
        <dbReference type="PROSITE-ProRule" id="PRU00335"/>
    </source>
</evidence>
<gene>
    <name evidence="6" type="ORF">SAMN02745161_0555</name>
</gene>
<feature type="DNA-binding region" description="H-T-H motif" evidence="4">
    <location>
        <begin position="29"/>
        <end position="48"/>
    </location>
</feature>
<dbReference type="GO" id="GO:0003677">
    <property type="term" value="F:DNA binding"/>
    <property type="evidence" value="ECO:0007669"/>
    <property type="project" value="UniProtKB-UniRule"/>
</dbReference>
<evidence type="ECO:0000259" key="5">
    <source>
        <dbReference type="PROSITE" id="PS50977"/>
    </source>
</evidence>
<dbReference type="SUPFAM" id="SSF46689">
    <property type="entry name" value="Homeodomain-like"/>
    <property type="match status" value="1"/>
</dbReference>